<dbReference type="AlphaFoldDB" id="A0A2Z6T997"/>
<dbReference type="NCBIfam" id="TIGR01484">
    <property type="entry name" value="HAD-SF-IIB"/>
    <property type="match status" value="1"/>
</dbReference>
<dbReference type="SFLD" id="SFLDG01144">
    <property type="entry name" value="C2.B.4:_PGP_Like"/>
    <property type="match status" value="1"/>
</dbReference>
<comment type="caution">
    <text evidence="1">The sequence shown here is derived from an EMBL/GenBank/DDBJ whole genome shotgun (WGS) entry which is preliminary data.</text>
</comment>
<proteinExistence type="predicted"/>
<dbReference type="SFLD" id="SFLDG01140">
    <property type="entry name" value="C2.B:_Phosphomannomutase_and_P"/>
    <property type="match status" value="1"/>
</dbReference>
<gene>
    <name evidence="1" type="primary">cof</name>
    <name evidence="1" type="ORF">LrDSM24759_10220</name>
</gene>
<dbReference type="OrthoDB" id="9790031at2"/>
<dbReference type="PROSITE" id="PS01228">
    <property type="entry name" value="COF_1"/>
    <property type="match status" value="1"/>
</dbReference>
<protein>
    <submittedName>
        <fullName evidence="1">Haloacid dehalogenase</fullName>
    </submittedName>
</protein>
<dbReference type="EMBL" id="BFBY01000007">
    <property type="protein sequence ID" value="GBG05108.1"/>
    <property type="molecule type" value="Genomic_DNA"/>
</dbReference>
<organism evidence="1 2">
    <name type="scientific">Lactobacillus rodentium</name>
    <dbReference type="NCBI Taxonomy" id="947835"/>
    <lineage>
        <taxon>Bacteria</taxon>
        <taxon>Bacillati</taxon>
        <taxon>Bacillota</taxon>
        <taxon>Bacilli</taxon>
        <taxon>Lactobacillales</taxon>
        <taxon>Lactobacillaceae</taxon>
        <taxon>Lactobacillus</taxon>
    </lineage>
</organism>
<dbReference type="CDD" id="cd07516">
    <property type="entry name" value="HAD_Pase"/>
    <property type="match status" value="1"/>
</dbReference>
<dbReference type="Pfam" id="PF08282">
    <property type="entry name" value="Hydrolase_3"/>
    <property type="match status" value="1"/>
</dbReference>
<dbReference type="GO" id="GO:0000287">
    <property type="term" value="F:magnesium ion binding"/>
    <property type="evidence" value="ECO:0007669"/>
    <property type="project" value="TreeGrafter"/>
</dbReference>
<evidence type="ECO:0000313" key="2">
    <source>
        <dbReference type="Proteomes" id="UP000257317"/>
    </source>
</evidence>
<evidence type="ECO:0000313" key="1">
    <source>
        <dbReference type="EMBL" id="GBG05108.1"/>
    </source>
</evidence>
<dbReference type="PANTHER" id="PTHR10000:SF8">
    <property type="entry name" value="HAD SUPERFAMILY HYDROLASE-LIKE, TYPE 3"/>
    <property type="match status" value="1"/>
</dbReference>
<dbReference type="Proteomes" id="UP000257317">
    <property type="component" value="Unassembled WGS sequence"/>
</dbReference>
<accession>A0A2Z6T997</accession>
<dbReference type="NCBIfam" id="TIGR00099">
    <property type="entry name" value="Cof-subfamily"/>
    <property type="match status" value="1"/>
</dbReference>
<dbReference type="PANTHER" id="PTHR10000">
    <property type="entry name" value="PHOSPHOSERINE PHOSPHATASE"/>
    <property type="match status" value="1"/>
</dbReference>
<dbReference type="InterPro" id="IPR036412">
    <property type="entry name" value="HAD-like_sf"/>
</dbReference>
<dbReference type="GO" id="GO:0016791">
    <property type="term" value="F:phosphatase activity"/>
    <property type="evidence" value="ECO:0007669"/>
    <property type="project" value="TreeGrafter"/>
</dbReference>
<dbReference type="RefSeq" id="WP_117118437.1">
    <property type="nucleotide sequence ID" value="NZ_BFBY01000007.1"/>
</dbReference>
<dbReference type="SFLD" id="SFLDS00003">
    <property type="entry name" value="Haloacid_Dehalogenase"/>
    <property type="match status" value="1"/>
</dbReference>
<sequence>MSIKLVAIDLDGTLLNSHNVISLENKRTIQEVRNNGVKVVLASGRPLSGVIPFEQELGINGEDEYAVVFNGAVVQTLAGCVLMSKKMTYQDFLTMLKLQRLARVNLHFETTNGFYTCDRDLSVQMQINASFTNNVMKVRNKNEIPQDFIFNKVGFTADLDSNEIEKMWKNIPAWAFEKYDIVRSADNCIELNTKGASKGDALADLADRLGLEENEVMIFGDQDNDRSMFTNPNFKKIAMGNAISSIKDRADYITATNDANGVAKGLKKFVL</sequence>
<dbReference type="InterPro" id="IPR006379">
    <property type="entry name" value="HAD-SF_hydro_IIB"/>
</dbReference>
<dbReference type="SUPFAM" id="SSF56784">
    <property type="entry name" value="HAD-like"/>
    <property type="match status" value="1"/>
</dbReference>
<dbReference type="InterPro" id="IPR000150">
    <property type="entry name" value="Cof"/>
</dbReference>
<dbReference type="GO" id="GO:0005829">
    <property type="term" value="C:cytosol"/>
    <property type="evidence" value="ECO:0007669"/>
    <property type="project" value="TreeGrafter"/>
</dbReference>
<dbReference type="Gene3D" id="3.40.50.1000">
    <property type="entry name" value="HAD superfamily/HAD-like"/>
    <property type="match status" value="1"/>
</dbReference>
<dbReference type="InterPro" id="IPR023214">
    <property type="entry name" value="HAD_sf"/>
</dbReference>
<keyword evidence="2" id="KW-1185">Reference proteome</keyword>
<reference evidence="2" key="1">
    <citation type="submission" date="2018-03" db="EMBL/GenBank/DDBJ databases">
        <title>New taxa in the Lactobacillus gasseri group.</title>
        <authorList>
            <person name="Tanizawa Y."/>
            <person name="Tohno M."/>
            <person name="Endo A."/>
            <person name="Arita M."/>
        </authorList>
    </citation>
    <scope>NUCLEOTIDE SEQUENCE [LARGE SCALE GENOMIC DNA]</scope>
    <source>
        <strain evidence="2">DSM 24759</strain>
    </source>
</reference>
<name>A0A2Z6T997_9LACO</name>
<dbReference type="Gene3D" id="3.30.1240.10">
    <property type="match status" value="1"/>
</dbReference>